<dbReference type="Pfam" id="PF00144">
    <property type="entry name" value="Beta-lactamase"/>
    <property type="match status" value="1"/>
</dbReference>
<reference evidence="2 3" key="1">
    <citation type="submission" date="2023-05" db="EMBL/GenBank/DDBJ databases">
        <title>Adaptations of aquatic viruses from atmosphere-close ecosystems of the Central Arctic Ocean.</title>
        <authorList>
            <person name="Rahlff J."/>
            <person name="Holmfeldt K."/>
        </authorList>
    </citation>
    <scope>NUCLEOTIDE SEQUENCE [LARGE SCALE GENOMIC DNA]</scope>
    <source>
        <strain evidence="2 3">Arc14</strain>
    </source>
</reference>
<dbReference type="PANTHER" id="PTHR46825">
    <property type="entry name" value="D-ALANYL-D-ALANINE-CARBOXYPEPTIDASE/ENDOPEPTIDASE AMPH"/>
    <property type="match status" value="1"/>
</dbReference>
<evidence type="ECO:0000259" key="1">
    <source>
        <dbReference type="Pfam" id="PF00144"/>
    </source>
</evidence>
<dbReference type="InterPro" id="IPR050491">
    <property type="entry name" value="AmpC-like"/>
</dbReference>
<gene>
    <name evidence="2" type="ORF">QO192_04585</name>
</gene>
<evidence type="ECO:0000313" key="3">
    <source>
        <dbReference type="Proteomes" id="UP001568894"/>
    </source>
</evidence>
<dbReference type="InterPro" id="IPR001466">
    <property type="entry name" value="Beta-lactam-related"/>
</dbReference>
<dbReference type="RefSeq" id="WP_371568451.1">
    <property type="nucleotide sequence ID" value="NZ_JASMRN010000003.1"/>
</dbReference>
<dbReference type="Gene3D" id="3.40.710.10">
    <property type="entry name" value="DD-peptidase/beta-lactamase superfamily"/>
    <property type="match status" value="1"/>
</dbReference>
<dbReference type="EMBL" id="JASMRN010000003">
    <property type="protein sequence ID" value="MEZ7514557.1"/>
    <property type="molecule type" value="Genomic_DNA"/>
</dbReference>
<dbReference type="PANTHER" id="PTHR46825:SF9">
    <property type="entry name" value="BETA-LACTAMASE-RELATED DOMAIN-CONTAINING PROTEIN"/>
    <property type="match status" value="1"/>
</dbReference>
<name>A0ABV4KAD8_9FLAO</name>
<evidence type="ECO:0000313" key="2">
    <source>
        <dbReference type="EMBL" id="MEZ7514557.1"/>
    </source>
</evidence>
<protein>
    <submittedName>
        <fullName evidence="2">Serine hydrolase domain-containing protein</fullName>
        <ecNumber evidence="2">3.1.1.103</ecNumber>
    </submittedName>
</protein>
<keyword evidence="2" id="KW-0378">Hydrolase</keyword>
<comment type="caution">
    <text evidence="2">The sequence shown here is derived from an EMBL/GenBank/DDBJ whole genome shotgun (WGS) entry which is preliminary data.</text>
</comment>
<sequence>MNVLSRISVAITIILLLITSYGQAQISKNNIAVLDSLLETKSPRPFNGVVLITQDDDVLYQKALGFKNFEQRTVLEVNDQFVINSNSKQITAALILLEVEKGTINLQAPINTYLPKLKHDWASTVTVHQLLNHTHGIAELNKPLMFQPGSDFKYGNLSNVLLGEIITAVTNKSYTEVAEAFFKKLGMSHSVANAARLATRLASGHMNESNKFSVAKKIKKNTASIPAAGVIATVQDLAIWNKSLHGGKILKPESYAKMINSTVLAQHNAFGKEKTGYGYGLRIKDLGKTKYIGHTGLGDGYASLNVYFPESRISLIVLENQSNTDMSLSYYFSTEIKEIILKSLNVIK</sequence>
<accession>A0ABV4KAD8</accession>
<keyword evidence="3" id="KW-1185">Reference proteome</keyword>
<dbReference type="Proteomes" id="UP001568894">
    <property type="component" value="Unassembled WGS sequence"/>
</dbReference>
<feature type="domain" description="Beta-lactamase-related" evidence="1">
    <location>
        <begin position="49"/>
        <end position="325"/>
    </location>
</feature>
<dbReference type="SUPFAM" id="SSF56601">
    <property type="entry name" value="beta-lactamase/transpeptidase-like"/>
    <property type="match status" value="1"/>
</dbReference>
<proteinExistence type="predicted"/>
<organism evidence="2 3">
    <name type="scientific">Flavobacterium frigidarium</name>
    <dbReference type="NCBI Taxonomy" id="99286"/>
    <lineage>
        <taxon>Bacteria</taxon>
        <taxon>Pseudomonadati</taxon>
        <taxon>Bacteroidota</taxon>
        <taxon>Flavobacteriia</taxon>
        <taxon>Flavobacteriales</taxon>
        <taxon>Flavobacteriaceae</taxon>
        <taxon>Flavobacterium</taxon>
    </lineage>
</organism>
<dbReference type="GO" id="GO:0016787">
    <property type="term" value="F:hydrolase activity"/>
    <property type="evidence" value="ECO:0007669"/>
    <property type="project" value="UniProtKB-KW"/>
</dbReference>
<dbReference type="InterPro" id="IPR012338">
    <property type="entry name" value="Beta-lactam/transpept-like"/>
</dbReference>
<dbReference type="EC" id="3.1.1.103" evidence="2"/>